<dbReference type="PROSITE" id="PS50011">
    <property type="entry name" value="PROTEIN_KINASE_DOM"/>
    <property type="match status" value="1"/>
</dbReference>
<dbReference type="InterPro" id="IPR000719">
    <property type="entry name" value="Prot_kinase_dom"/>
</dbReference>
<gene>
    <name evidence="2" type="ORF">CSSPJE1EN1_LOCUS4530</name>
</gene>
<dbReference type="PANTHER" id="PTHR23257:SF969">
    <property type="entry name" value="INTEGRIN-LINKED PROTEIN KINASE"/>
    <property type="match status" value="1"/>
</dbReference>
<dbReference type="PROSITE" id="PS00108">
    <property type="entry name" value="PROTEIN_KINASE_ST"/>
    <property type="match status" value="1"/>
</dbReference>
<reference evidence="2" key="1">
    <citation type="submission" date="2024-02" db="EMBL/GenBank/DDBJ databases">
        <authorList>
            <consortium name="ELIXIR-Norway"/>
            <consortium name="Elixir Norway"/>
        </authorList>
    </citation>
    <scope>NUCLEOTIDE SEQUENCE</scope>
</reference>
<accession>A0ABP0VXZ7</accession>
<protein>
    <recommendedName>
        <fullName evidence="1">Protein kinase domain-containing protein</fullName>
    </recommendedName>
</protein>
<dbReference type="Proteomes" id="UP001497444">
    <property type="component" value="Chromosome 12"/>
</dbReference>
<keyword evidence="3" id="KW-1185">Reference proteome</keyword>
<evidence type="ECO:0000313" key="2">
    <source>
        <dbReference type="EMBL" id="CAK9259052.1"/>
    </source>
</evidence>
<dbReference type="InterPro" id="IPR050167">
    <property type="entry name" value="Ser_Thr_protein_kinase"/>
</dbReference>
<dbReference type="InterPro" id="IPR008271">
    <property type="entry name" value="Ser/Thr_kinase_AS"/>
</dbReference>
<dbReference type="SUPFAM" id="SSF56112">
    <property type="entry name" value="Protein kinase-like (PK-like)"/>
    <property type="match status" value="1"/>
</dbReference>
<evidence type="ECO:0000313" key="3">
    <source>
        <dbReference type="Proteomes" id="UP001497444"/>
    </source>
</evidence>
<sequence>MVVPNSMPPIPGGDLKAAVEVIEASTWRKKVRAQVTKLLAGAAKKSVQSPATEEASLLELLRSHRQSDVLVGQLTQSAVTVRSKLQRIVDIRNEEIAKEYYRVVLDASRLLSCRRQKPSLDSAIMLLDSHNNFRSILLDLDFCMRAMPTDDAGSASNMEQIHEYLENAEARWKHKLKDAAQKDQITFRSKLAQKLQARVGQPHNDQESNQQAIVMEYMPMNLQHFIEQCVASSDTGFPFSRLAALDMISLIACAMEYLHGQQLVHRDLKPNNILVSPIITIPELNADGYGKVKFCDFGILHRNLNNILKYVVSGLGGR</sequence>
<dbReference type="Gene3D" id="1.10.510.10">
    <property type="entry name" value="Transferase(Phosphotransferase) domain 1"/>
    <property type="match status" value="1"/>
</dbReference>
<evidence type="ECO:0000259" key="1">
    <source>
        <dbReference type="PROSITE" id="PS50011"/>
    </source>
</evidence>
<proteinExistence type="predicted"/>
<organism evidence="2 3">
    <name type="scientific">Sphagnum jensenii</name>
    <dbReference type="NCBI Taxonomy" id="128206"/>
    <lineage>
        <taxon>Eukaryota</taxon>
        <taxon>Viridiplantae</taxon>
        <taxon>Streptophyta</taxon>
        <taxon>Embryophyta</taxon>
        <taxon>Bryophyta</taxon>
        <taxon>Sphagnophytina</taxon>
        <taxon>Sphagnopsida</taxon>
        <taxon>Sphagnales</taxon>
        <taxon>Sphagnaceae</taxon>
        <taxon>Sphagnum</taxon>
    </lineage>
</organism>
<dbReference type="Pfam" id="PF00069">
    <property type="entry name" value="Pkinase"/>
    <property type="match status" value="1"/>
</dbReference>
<name>A0ABP0VXZ7_9BRYO</name>
<dbReference type="PANTHER" id="PTHR23257">
    <property type="entry name" value="SERINE-THREONINE PROTEIN KINASE"/>
    <property type="match status" value="1"/>
</dbReference>
<feature type="domain" description="Protein kinase" evidence="1">
    <location>
        <begin position="65"/>
        <end position="318"/>
    </location>
</feature>
<dbReference type="InterPro" id="IPR011009">
    <property type="entry name" value="Kinase-like_dom_sf"/>
</dbReference>
<dbReference type="EMBL" id="OZ020107">
    <property type="protein sequence ID" value="CAK9259052.1"/>
    <property type="molecule type" value="Genomic_DNA"/>
</dbReference>